<dbReference type="EMBL" id="KB908959">
    <property type="protein sequence ID" value="EOB13940.1"/>
    <property type="molecule type" value="Genomic_DNA"/>
</dbReference>
<keyword evidence="3" id="KW-1185">Reference proteome</keyword>
<gene>
    <name evidence="2" type="ORF">NBO_51g0001</name>
</gene>
<dbReference type="HOGENOM" id="CLU_2062141_0_0_1"/>
<feature type="compositionally biased region" description="Basic and acidic residues" evidence="1">
    <location>
        <begin position="103"/>
        <end position="112"/>
    </location>
</feature>
<reference evidence="2 3" key="1">
    <citation type="journal article" date="2013" name="BMC Genomics">
        <title>Comparative genomics of parasitic silkworm microsporidia reveal an association between genome expansion and host adaptation.</title>
        <authorList>
            <person name="Pan G."/>
            <person name="Xu J."/>
            <person name="Li T."/>
            <person name="Xia Q."/>
            <person name="Liu S.L."/>
            <person name="Zhang G."/>
            <person name="Li S."/>
            <person name="Li C."/>
            <person name="Liu H."/>
            <person name="Yang L."/>
            <person name="Liu T."/>
            <person name="Zhang X."/>
            <person name="Wu Z."/>
            <person name="Fan W."/>
            <person name="Dang X."/>
            <person name="Xiang H."/>
            <person name="Tao M."/>
            <person name="Li Y."/>
            <person name="Hu J."/>
            <person name="Li Z."/>
            <person name="Lin L."/>
            <person name="Luo J."/>
            <person name="Geng L."/>
            <person name="Wang L."/>
            <person name="Long M."/>
            <person name="Wan Y."/>
            <person name="He N."/>
            <person name="Zhang Z."/>
            <person name="Lu C."/>
            <person name="Keeling P.J."/>
            <person name="Wang J."/>
            <person name="Xiang Z."/>
            <person name="Zhou Z."/>
        </authorList>
    </citation>
    <scope>NUCLEOTIDE SEQUENCE [LARGE SCALE GENOMIC DNA]</scope>
    <source>
        <strain evidence="3">CQ1 / CVCC 102059</strain>
    </source>
</reference>
<organism evidence="2 3">
    <name type="scientific">Nosema bombycis (strain CQ1 / CVCC 102059)</name>
    <name type="common">Microsporidian parasite</name>
    <name type="synonym">Pebrine of silkworm</name>
    <dbReference type="NCBI Taxonomy" id="578461"/>
    <lineage>
        <taxon>Eukaryota</taxon>
        <taxon>Fungi</taxon>
        <taxon>Fungi incertae sedis</taxon>
        <taxon>Microsporidia</taxon>
        <taxon>Nosematidae</taxon>
        <taxon>Nosema</taxon>
    </lineage>
</organism>
<evidence type="ECO:0000313" key="2">
    <source>
        <dbReference type="EMBL" id="EOB13940.1"/>
    </source>
</evidence>
<dbReference type="Proteomes" id="UP000016927">
    <property type="component" value="Unassembled WGS sequence"/>
</dbReference>
<feature type="region of interest" description="Disordered" evidence="1">
    <location>
        <begin position="97"/>
        <end position="119"/>
    </location>
</feature>
<name>R0MIG7_NOSB1</name>
<accession>R0MIG7</accession>
<protein>
    <submittedName>
        <fullName evidence="2">Uncharacterized protein</fullName>
    </submittedName>
</protein>
<evidence type="ECO:0000313" key="3">
    <source>
        <dbReference type="Proteomes" id="UP000016927"/>
    </source>
</evidence>
<proteinExistence type="predicted"/>
<dbReference type="AlphaFoldDB" id="R0MIG7"/>
<dbReference type="VEuPathDB" id="MicrosporidiaDB:NBO_51g0001"/>
<sequence>MFIYLQIFSFQYIFRVEIYVCIPITYCYNKKYFIMFKEDFINHINSVSERDVFLLTITMSFGNKILSCRKILRMGLLVSKFNLKSYNTKKTKKYALTHSGGSKKMDADDKTSLPKRHLV</sequence>
<evidence type="ECO:0000256" key="1">
    <source>
        <dbReference type="SAM" id="MobiDB-lite"/>
    </source>
</evidence>